<feature type="region of interest" description="Disordered" evidence="19">
    <location>
        <begin position="309"/>
        <end position="397"/>
    </location>
</feature>
<feature type="transmembrane region" description="Helical" evidence="20">
    <location>
        <begin position="705"/>
        <end position="722"/>
    </location>
</feature>
<feature type="compositionally biased region" description="Polar residues" evidence="19">
    <location>
        <begin position="163"/>
        <end position="176"/>
    </location>
</feature>
<feature type="compositionally biased region" description="Polar residues" evidence="19">
    <location>
        <begin position="65"/>
        <end position="84"/>
    </location>
</feature>
<gene>
    <name evidence="21" type="ORF">SCP_0502720</name>
</gene>
<evidence type="ECO:0000256" key="16">
    <source>
        <dbReference type="ARBA" id="ARBA00033238"/>
    </source>
</evidence>
<comment type="cofactor">
    <cofactor evidence="1">
        <name>Mg(2+)</name>
        <dbReference type="ChEBI" id="CHEBI:18420"/>
    </cofactor>
</comment>
<keyword evidence="8" id="KW-0808">Transferase</keyword>
<evidence type="ECO:0000256" key="15">
    <source>
        <dbReference type="ARBA" id="ARBA00029567"/>
    </source>
</evidence>
<keyword evidence="14 20" id="KW-0472">Membrane</keyword>
<evidence type="ECO:0000256" key="17">
    <source>
        <dbReference type="ARBA" id="ARBA00044717"/>
    </source>
</evidence>
<reference evidence="21 22" key="1">
    <citation type="journal article" date="2018" name="Sci. Rep.">
        <title>Genome sequence of the cauliflower mushroom Sparassis crispa (Hanabiratake) and its association with beneficial usage.</title>
        <authorList>
            <person name="Kiyama R."/>
            <person name="Furutani Y."/>
            <person name="Kawaguchi K."/>
            <person name="Nakanishi T."/>
        </authorList>
    </citation>
    <scope>NUCLEOTIDE SEQUENCE [LARGE SCALE GENOMIC DNA]</scope>
</reference>
<dbReference type="STRING" id="139825.A0A401GM06"/>
<evidence type="ECO:0000256" key="6">
    <source>
        <dbReference type="ARBA" id="ARBA00017659"/>
    </source>
</evidence>
<feature type="transmembrane region" description="Helical" evidence="20">
    <location>
        <begin position="734"/>
        <end position="761"/>
    </location>
</feature>
<evidence type="ECO:0000256" key="10">
    <source>
        <dbReference type="ARBA" id="ARBA00022723"/>
    </source>
</evidence>
<dbReference type="Pfam" id="PF00953">
    <property type="entry name" value="Glycos_transf_4"/>
    <property type="match status" value="1"/>
</dbReference>
<evidence type="ECO:0000256" key="12">
    <source>
        <dbReference type="ARBA" id="ARBA00022842"/>
    </source>
</evidence>
<evidence type="ECO:0000256" key="3">
    <source>
        <dbReference type="ARBA" id="ARBA00004922"/>
    </source>
</evidence>
<evidence type="ECO:0000256" key="11">
    <source>
        <dbReference type="ARBA" id="ARBA00022824"/>
    </source>
</evidence>
<evidence type="ECO:0000313" key="22">
    <source>
        <dbReference type="Proteomes" id="UP000287166"/>
    </source>
</evidence>
<dbReference type="UniPathway" id="UPA00378"/>
<feature type="compositionally biased region" description="Polar residues" evidence="19">
    <location>
        <begin position="379"/>
        <end position="393"/>
    </location>
</feature>
<evidence type="ECO:0000256" key="5">
    <source>
        <dbReference type="ARBA" id="ARBA00013225"/>
    </source>
</evidence>
<evidence type="ECO:0000256" key="1">
    <source>
        <dbReference type="ARBA" id="ARBA00001946"/>
    </source>
</evidence>
<feature type="transmembrane region" description="Helical" evidence="20">
    <location>
        <begin position="994"/>
        <end position="1012"/>
    </location>
</feature>
<feature type="transmembrane region" description="Helical" evidence="20">
    <location>
        <begin position="1048"/>
        <end position="1068"/>
    </location>
</feature>
<protein>
    <recommendedName>
        <fullName evidence="6">UDP-N-acetylglucosamine--dolichyl-phosphate N-acetylglucosaminephosphotransferase</fullName>
        <ecNumber evidence="5">2.7.8.15</ecNumber>
    </recommendedName>
    <alternativeName>
        <fullName evidence="15">GlcNAc-1-P transferase</fullName>
    </alternativeName>
    <alternativeName>
        <fullName evidence="16">N-acetylglucosamine-1-phosphate transferase</fullName>
    </alternativeName>
</protein>
<dbReference type="GO" id="GO:0006488">
    <property type="term" value="P:dolichol-linked oligosaccharide biosynthetic process"/>
    <property type="evidence" value="ECO:0007669"/>
    <property type="project" value="InterPro"/>
</dbReference>
<dbReference type="GO" id="GO:0003975">
    <property type="term" value="F:UDP-N-acetylglucosamine-dolichyl-phosphate N-acetylglucosaminephosphotransferase activity"/>
    <property type="evidence" value="ECO:0007669"/>
    <property type="project" value="UniProtKB-EC"/>
</dbReference>
<feature type="compositionally biased region" description="Polar residues" evidence="19">
    <location>
        <begin position="315"/>
        <end position="332"/>
    </location>
</feature>
<dbReference type="PANTHER" id="PTHR10571">
    <property type="entry name" value="UDP-N-ACETYLGLUCOSAMINE--DOLICHYL-PHOSPHATE N-ACETYLGLUCOSAMINEPHOSPHOTRANSFERASE"/>
    <property type="match status" value="1"/>
</dbReference>
<name>A0A401GM06_9APHY</name>
<comment type="pathway">
    <text evidence="3">Protein modification; protein glycosylation.</text>
</comment>
<feature type="transmembrane region" description="Helical" evidence="20">
    <location>
        <begin position="863"/>
        <end position="879"/>
    </location>
</feature>
<feature type="compositionally biased region" description="Polar residues" evidence="19">
    <location>
        <begin position="109"/>
        <end position="120"/>
    </location>
</feature>
<dbReference type="AlphaFoldDB" id="A0A401GM06"/>
<dbReference type="CDD" id="cd06855">
    <property type="entry name" value="GT_GPT_euk"/>
    <property type="match status" value="1"/>
</dbReference>
<feature type="compositionally biased region" description="Basic and acidic residues" evidence="19">
    <location>
        <begin position="139"/>
        <end position="149"/>
    </location>
</feature>
<dbReference type="GeneID" id="38780142"/>
<feature type="compositionally biased region" description="Polar residues" evidence="19">
    <location>
        <begin position="39"/>
        <end position="48"/>
    </location>
</feature>
<dbReference type="InterPro" id="IPR000715">
    <property type="entry name" value="Glycosyl_transferase_4"/>
</dbReference>
<comment type="subcellular location">
    <subcellularLocation>
        <location evidence="2">Endoplasmic reticulum membrane</location>
        <topology evidence="2">Multi-pass membrane protein</topology>
    </subcellularLocation>
</comment>
<feature type="region of interest" description="Disordered" evidence="19">
    <location>
        <begin position="21"/>
        <end position="250"/>
    </location>
</feature>
<feature type="transmembrane region" description="Helical" evidence="20">
    <location>
        <begin position="1148"/>
        <end position="1171"/>
    </location>
</feature>
<accession>A0A401GM06</accession>
<dbReference type="Proteomes" id="UP000287166">
    <property type="component" value="Unassembled WGS sequence"/>
</dbReference>
<evidence type="ECO:0000256" key="2">
    <source>
        <dbReference type="ARBA" id="ARBA00004477"/>
    </source>
</evidence>
<feature type="compositionally biased region" description="Low complexity" evidence="19">
    <location>
        <begin position="353"/>
        <end position="363"/>
    </location>
</feature>
<evidence type="ECO:0000256" key="7">
    <source>
        <dbReference type="ARBA" id="ARBA00022676"/>
    </source>
</evidence>
<dbReference type="GO" id="GO:0016757">
    <property type="term" value="F:glycosyltransferase activity"/>
    <property type="evidence" value="ECO:0007669"/>
    <property type="project" value="UniProtKB-KW"/>
</dbReference>
<dbReference type="RefSeq" id="XP_027614138.1">
    <property type="nucleotide sequence ID" value="XM_027758337.1"/>
</dbReference>
<dbReference type="GO" id="GO:0005789">
    <property type="term" value="C:endoplasmic reticulum membrane"/>
    <property type="evidence" value="ECO:0007669"/>
    <property type="project" value="UniProtKB-SubCell"/>
</dbReference>
<dbReference type="PANTHER" id="PTHR10571:SF0">
    <property type="entry name" value="UDP-N-ACETYLGLUCOSAMINE--DOLICHYL-PHOSPHATE N-ACETYLGLUCOSAMINEPHOSPHOTRANSFERASE"/>
    <property type="match status" value="1"/>
</dbReference>
<keyword evidence="10" id="KW-0479">Metal-binding</keyword>
<sequence length="1181" mass="130082">MHRDPATQRMNCLCGRFSSRSTQDLRAHVAKEHKRPGASDTNESSNGRHSIFTPTDVALLPVTRLSDSPSSGSIRMSVDSVQSPEPSPPCEVVRLPRPHQKHRPAYAKSASNATDQSSSGRKYRMEKSSSIQAAPTARPFKDLAGRIDHPLMSSKTVRKQAGPSRSNAGAASSSKLSARAPSPTPSYEYLSDHDMPYDIASQPSPDNRKIPGKVMARLSSFVPPPHPGLSSKKRKSETHPSASESKARVKHTMPTFGESISAGRHTPYLVSASKHKHDVSSSTRPSIAPRAFASHSVLKAVERELPPPLRDLNKAKSTATRGSPTFGSSSARVSMPAPRVVEPSSSPIPTRASMVVPHVVGPSSSPPPAPPRVVVDVSTSTTAPRVPPNTSSKSRVDNQAVATTAICNSCHKPVVRAQFERAYKLCASCREKAREYQKKRKECKHQNGFQEFIAQFREAHSVQRPVQPRVDENGHAVSMLGKRKAESEDTLLARKKRVDTWRDVVEYQTEDAFYAAVELKLKECQLNDGDVDLLDMHIGFARVKPPSTTVQNTFDAVEARLKGLGFPLTGRGTMMVTDKMQVSKRRCRCKGMPKINVTGDDIVRGKCGGTIELKVDLDEEHQADLGIRALHYLLHASPSARNSLISSLSHTFLLPLFHFGFQLETHLLLYLKLWVATSSTGGCCTEGTRNNCFHCFTVNNRVRPLPPVLLVVLVPVAAWFLLRPLLDPLPQLPALYACVGFSLFALLATLYLVPALGDTFLRANLKGRDLLKTYDTPIPESLGLVCASIYVLLLILFIPFAFSDSFGNHNNAIKGRKHREGLVLTEFPHHQLSVYLSSLLALLLATMLGFLDDVFDIRWRHKIPIPIIASIPLLIIYYSEHGTTDVVVPIPLRWLIGSLIHLGPLYYVYMSLLSIFCTNSINILAGINGSEVSQAFIITLSVILNDLLYLPWPVGFRVVLPLHVLGHPAEVEVGGVWSAGMAYGSRILVERHLFSLYFMLPLLAVCAGFMYHNWYPARVFPGDTLCYVTGMAFAVVGIQAHFSKTLLLFFLPQIFNFVLSCPQLFGLVPCPRHRVPRFDPDSGLLTPSHAEFKDRPPSRIATLVLRVFAALGLVELTTDTKTGAVSRTTNLTILNVFLLRLGPMREDALVKVLMCSQVGGSVLAFVVRYGLAWLVYDGNRR</sequence>
<comment type="similarity">
    <text evidence="4">Belongs to the glycosyltransferase 4 family.</text>
</comment>
<keyword evidence="9 20" id="KW-0812">Transmembrane</keyword>
<proteinExistence type="inferred from homology"/>
<dbReference type="InParanoid" id="A0A401GM06"/>
<comment type="catalytic activity">
    <reaction evidence="18">
        <text>a di-trans,poly-cis-dolichyl phosphate + UDP-N-acetyl-alpha-D-glucosamine = an N-acetyl-alpha-D-glucosaminyl-diphospho-di-trans,poly-cis-dolichol + UMP</text>
        <dbReference type="Rhea" id="RHEA:13289"/>
        <dbReference type="Rhea" id="RHEA-COMP:19498"/>
        <dbReference type="Rhea" id="RHEA-COMP:19507"/>
        <dbReference type="ChEBI" id="CHEBI:57683"/>
        <dbReference type="ChEBI" id="CHEBI:57705"/>
        <dbReference type="ChEBI" id="CHEBI:57865"/>
        <dbReference type="ChEBI" id="CHEBI:58427"/>
        <dbReference type="EC" id="2.7.8.15"/>
    </reaction>
    <physiologicalReaction direction="left-to-right" evidence="18">
        <dbReference type="Rhea" id="RHEA:13290"/>
    </physiologicalReaction>
</comment>
<organism evidence="21 22">
    <name type="scientific">Sparassis crispa</name>
    <dbReference type="NCBI Taxonomy" id="139825"/>
    <lineage>
        <taxon>Eukaryota</taxon>
        <taxon>Fungi</taxon>
        <taxon>Dikarya</taxon>
        <taxon>Basidiomycota</taxon>
        <taxon>Agaricomycotina</taxon>
        <taxon>Agaricomycetes</taxon>
        <taxon>Polyporales</taxon>
        <taxon>Sparassidaceae</taxon>
        <taxon>Sparassis</taxon>
    </lineage>
</organism>
<evidence type="ECO:0000256" key="4">
    <source>
        <dbReference type="ARBA" id="ARBA00009317"/>
    </source>
</evidence>
<comment type="function">
    <text evidence="17">UDP-N-acetylglucosamine--dolichyl-phosphate N-acetylglucosaminephosphotransferase that operates in the biosynthetic pathway of dolichol-linked oligosaccharides, the glycan precursors employed in protein asparagine (N)-glycosylation. The assembly of dolichol-linked oligosaccharides begins on the cytosolic side of the endoplasmic reticulum membrane and finishes in its lumen. The sequential addition of sugars to dolichol pyrophosphate produces dolichol-linked oligosaccharides containing fourteen sugars, including two GlcNAcs, nine mannoses and three glucoses. Once assembled, the oligosaccharide is transferred from the lipid to nascent proteins by oligosaccharyltransferases. Catalyzes the initial step of dolichol-linked oligosaccharide biosynthesis, transfering GlcNAc-1-P from cytosolic UDP-GlcNAc onto the carrier lipid dolichyl phosphate (P-dolichol), yielding GlcNAc-P-P-dolichol embedded in the cytoplasmic leaflet of the endoplasmic reticulum membrane.</text>
</comment>
<evidence type="ECO:0000256" key="9">
    <source>
        <dbReference type="ARBA" id="ARBA00022692"/>
    </source>
</evidence>
<feature type="transmembrane region" description="Helical" evidence="20">
    <location>
        <begin position="782"/>
        <end position="802"/>
    </location>
</feature>
<feature type="compositionally biased region" description="Basic residues" evidence="19">
    <location>
        <begin position="96"/>
        <end position="105"/>
    </location>
</feature>
<keyword evidence="12" id="KW-0460">Magnesium</keyword>
<evidence type="ECO:0000256" key="13">
    <source>
        <dbReference type="ARBA" id="ARBA00022989"/>
    </source>
</evidence>
<evidence type="ECO:0000313" key="21">
    <source>
        <dbReference type="EMBL" id="GBE83225.1"/>
    </source>
</evidence>
<dbReference type="GO" id="GO:0046872">
    <property type="term" value="F:metal ion binding"/>
    <property type="evidence" value="ECO:0007669"/>
    <property type="project" value="UniProtKB-KW"/>
</dbReference>
<keyword evidence="22" id="KW-1185">Reference proteome</keyword>
<dbReference type="EMBL" id="BFAD01000005">
    <property type="protein sequence ID" value="GBE83225.1"/>
    <property type="molecule type" value="Genomic_DNA"/>
</dbReference>
<feature type="transmembrane region" description="Helical" evidence="20">
    <location>
        <begin position="1024"/>
        <end position="1042"/>
    </location>
</feature>
<feature type="transmembrane region" description="Helical" evidence="20">
    <location>
        <begin position="832"/>
        <end position="851"/>
    </location>
</feature>
<evidence type="ECO:0000256" key="20">
    <source>
        <dbReference type="SAM" id="Phobius"/>
    </source>
</evidence>
<keyword evidence="7" id="KW-0328">Glycosyltransferase</keyword>
<comment type="caution">
    <text evidence="21">The sequence shown here is derived from an EMBL/GenBank/DDBJ whole genome shotgun (WGS) entry which is preliminary data.</text>
</comment>
<evidence type="ECO:0000256" key="8">
    <source>
        <dbReference type="ARBA" id="ARBA00022679"/>
    </source>
</evidence>
<keyword evidence="11" id="KW-0256">Endoplasmic reticulum</keyword>
<evidence type="ECO:0000256" key="19">
    <source>
        <dbReference type="SAM" id="MobiDB-lite"/>
    </source>
</evidence>
<evidence type="ECO:0000256" key="18">
    <source>
        <dbReference type="ARBA" id="ARBA00045078"/>
    </source>
</evidence>
<dbReference type="EC" id="2.7.8.15" evidence="5"/>
<evidence type="ECO:0000256" key="14">
    <source>
        <dbReference type="ARBA" id="ARBA00023136"/>
    </source>
</evidence>
<keyword evidence="13 20" id="KW-1133">Transmembrane helix</keyword>
<dbReference type="OrthoDB" id="10262326at2759"/>
<dbReference type="InterPro" id="IPR033895">
    <property type="entry name" value="GPT"/>
</dbReference>